<dbReference type="EC" id="5.5.1.4" evidence="6"/>
<keyword evidence="13" id="KW-0413">Isomerase</keyword>
<keyword evidence="11" id="KW-0443">Lipid metabolism</keyword>
<dbReference type="InterPro" id="IPR013021">
    <property type="entry name" value="Myo-inos-1-P_Synthase_GAPDH"/>
</dbReference>
<keyword evidence="7" id="KW-0963">Cytoplasm</keyword>
<dbReference type="Proteomes" id="UP001221898">
    <property type="component" value="Unassembled WGS sequence"/>
</dbReference>
<dbReference type="InterPro" id="IPR036291">
    <property type="entry name" value="NAD(P)-bd_dom_sf"/>
</dbReference>
<dbReference type="FunFam" id="3.40.50.720:FF:000069">
    <property type="entry name" value="Inositol-3-phosphate synthase 1"/>
    <property type="match status" value="1"/>
</dbReference>
<gene>
    <name evidence="17" type="ORF">AAFF_G00005530</name>
</gene>
<dbReference type="Pfam" id="PF07994">
    <property type="entry name" value="NAD_binding_5"/>
    <property type="match status" value="1"/>
</dbReference>
<evidence type="ECO:0000256" key="3">
    <source>
        <dbReference type="ARBA" id="ARBA00004496"/>
    </source>
</evidence>
<keyword evidence="10" id="KW-0520">NAD</keyword>
<comment type="pathway">
    <text evidence="4">Polyol metabolism; myo-inositol biosynthesis; myo-inositol from D-glucose 6-phosphate: step 1/2.</text>
</comment>
<sequence>MHMQSDWFVLMQRTRRYNKAPNMAELIQINSTNVEYSEKYIESQYSYHTSTVSRDHDKYTVTPCTTRFTFRTERAVPRLGVMLVGWGGNNGTTVTAAVLANKMGLSWRTKTGLKKSNYFGSLFQASTVCLGSGPEGEVYAPFRDLLPMVHPNDIVFDGWDISSMDLGQAMERAKVLDWALQEQLRPYMAKLKPRPSVYIPEFIAANQEQRADNLIAGTKAVQVEQIRKDIRDFREKSGVDKVIVLWTANTERFCDIIPGVNDTANNLLAAIESGAEVSPSTLFAVASIQEGCAYINGSPQNTFVPGAVELAVQKGVFIGGDDFKSGQTKIKSVLVDFLVNAGIKPTSIVSYNHLGNNDGMNLSAPQQFRSKEISKSNVVDDMVQSNPLLYAPGERPDHCVVIKYVPYVGDSKRAMDEYISEIMMGGTNTIALHNTCEDSLLASPIILDLVILTELCQRISFCTESDPVYQSFHSVLSLLSYLCKAPLVPRGAPVVNAFFRQRACIENVMRACLGLPPQSHMQLEHKMQRSCLASRDKPIHTVEAIPKSPTALCNGYHTPLMNGIHQNRFNAHH</sequence>
<dbReference type="PANTHER" id="PTHR11510">
    <property type="entry name" value="MYO-INOSITOL-1 PHOSPHATE SYNTHASE"/>
    <property type="match status" value="1"/>
</dbReference>
<dbReference type="SUPFAM" id="SSF55347">
    <property type="entry name" value="Glyceraldehyde-3-phosphate dehydrogenase-like, C-terminal domain"/>
    <property type="match status" value="1"/>
</dbReference>
<comment type="subcellular location">
    <subcellularLocation>
        <location evidence="3">Cytoplasm</location>
    </subcellularLocation>
</comment>
<evidence type="ECO:0000256" key="13">
    <source>
        <dbReference type="ARBA" id="ARBA00023235"/>
    </source>
</evidence>
<evidence type="ECO:0000256" key="6">
    <source>
        <dbReference type="ARBA" id="ARBA00012125"/>
    </source>
</evidence>
<evidence type="ECO:0000256" key="15">
    <source>
        <dbReference type="ARBA" id="ARBA00025559"/>
    </source>
</evidence>
<evidence type="ECO:0000256" key="2">
    <source>
        <dbReference type="ARBA" id="ARBA00001911"/>
    </source>
</evidence>
<comment type="similarity">
    <text evidence="5">Belongs to the myo-inositol 1-phosphate synthase family.</text>
</comment>
<comment type="catalytic activity">
    <reaction evidence="1">
        <text>D-glucose 6-phosphate = 1D-myo-inositol 3-phosphate</text>
        <dbReference type="Rhea" id="RHEA:10716"/>
        <dbReference type="ChEBI" id="CHEBI:58401"/>
        <dbReference type="ChEBI" id="CHEBI:61548"/>
        <dbReference type="EC" id="5.5.1.4"/>
    </reaction>
</comment>
<dbReference type="PIRSF" id="PIRSF015578">
    <property type="entry name" value="Myoinos-ppht_syn"/>
    <property type="match status" value="1"/>
</dbReference>
<keyword evidence="12" id="KW-0594">Phospholipid biosynthesis</keyword>
<evidence type="ECO:0000256" key="14">
    <source>
        <dbReference type="ARBA" id="ARBA00023264"/>
    </source>
</evidence>
<evidence type="ECO:0000256" key="1">
    <source>
        <dbReference type="ARBA" id="ARBA00000113"/>
    </source>
</evidence>
<evidence type="ECO:0000256" key="8">
    <source>
        <dbReference type="ARBA" id="ARBA00022516"/>
    </source>
</evidence>
<reference evidence="17" key="1">
    <citation type="journal article" date="2023" name="Science">
        <title>Genome structures resolve the early diversification of teleost fishes.</title>
        <authorList>
            <person name="Parey E."/>
            <person name="Louis A."/>
            <person name="Montfort J."/>
            <person name="Bouchez O."/>
            <person name="Roques C."/>
            <person name="Iampietro C."/>
            <person name="Lluch J."/>
            <person name="Castinel A."/>
            <person name="Donnadieu C."/>
            <person name="Desvignes T."/>
            <person name="Floi Bucao C."/>
            <person name="Jouanno E."/>
            <person name="Wen M."/>
            <person name="Mejri S."/>
            <person name="Dirks R."/>
            <person name="Jansen H."/>
            <person name="Henkel C."/>
            <person name="Chen W.J."/>
            <person name="Zahm M."/>
            <person name="Cabau C."/>
            <person name="Klopp C."/>
            <person name="Thompson A.W."/>
            <person name="Robinson-Rechavi M."/>
            <person name="Braasch I."/>
            <person name="Lecointre G."/>
            <person name="Bobe J."/>
            <person name="Postlethwait J.H."/>
            <person name="Berthelot C."/>
            <person name="Roest Crollius H."/>
            <person name="Guiguen Y."/>
        </authorList>
    </citation>
    <scope>NUCLEOTIDE SEQUENCE</scope>
    <source>
        <strain evidence="17">NC1722</strain>
    </source>
</reference>
<keyword evidence="18" id="KW-1185">Reference proteome</keyword>
<comment type="cofactor">
    <cofactor evidence="2">
        <name>NAD(+)</name>
        <dbReference type="ChEBI" id="CHEBI:57540"/>
    </cofactor>
</comment>
<comment type="caution">
    <text evidence="17">The sequence shown here is derived from an EMBL/GenBank/DDBJ whole genome shotgun (WGS) entry which is preliminary data.</text>
</comment>
<feature type="domain" description="Myo-inositol-1-phosphate synthase GAPDH-like" evidence="16">
    <location>
        <begin position="326"/>
        <end position="439"/>
    </location>
</feature>
<organism evidence="17 18">
    <name type="scientific">Aldrovandia affinis</name>
    <dbReference type="NCBI Taxonomy" id="143900"/>
    <lineage>
        <taxon>Eukaryota</taxon>
        <taxon>Metazoa</taxon>
        <taxon>Chordata</taxon>
        <taxon>Craniata</taxon>
        <taxon>Vertebrata</taxon>
        <taxon>Euteleostomi</taxon>
        <taxon>Actinopterygii</taxon>
        <taxon>Neopterygii</taxon>
        <taxon>Teleostei</taxon>
        <taxon>Notacanthiformes</taxon>
        <taxon>Halosauridae</taxon>
        <taxon>Aldrovandia</taxon>
    </lineage>
</organism>
<dbReference type="GO" id="GO:0008654">
    <property type="term" value="P:phospholipid biosynthetic process"/>
    <property type="evidence" value="ECO:0007669"/>
    <property type="project" value="UniProtKB-KW"/>
</dbReference>
<keyword evidence="9" id="KW-0398">Inositol biosynthesis</keyword>
<evidence type="ECO:0000313" key="17">
    <source>
        <dbReference type="EMBL" id="KAJ8419054.1"/>
    </source>
</evidence>
<dbReference type="Pfam" id="PF01658">
    <property type="entry name" value="Inos-1-P_synth"/>
    <property type="match status" value="1"/>
</dbReference>
<evidence type="ECO:0000313" key="18">
    <source>
        <dbReference type="Proteomes" id="UP001221898"/>
    </source>
</evidence>
<dbReference type="SUPFAM" id="SSF51735">
    <property type="entry name" value="NAD(P)-binding Rossmann-fold domains"/>
    <property type="match status" value="1"/>
</dbReference>
<dbReference type="AlphaFoldDB" id="A0AAD7X5C4"/>
<dbReference type="GO" id="GO:0005737">
    <property type="term" value="C:cytoplasm"/>
    <property type="evidence" value="ECO:0007669"/>
    <property type="project" value="UniProtKB-SubCell"/>
</dbReference>
<name>A0AAD7X5C4_9TELE</name>
<evidence type="ECO:0000256" key="10">
    <source>
        <dbReference type="ARBA" id="ARBA00023027"/>
    </source>
</evidence>
<keyword evidence="8" id="KW-0444">Lipid biosynthesis</keyword>
<comment type="function">
    <text evidence="15">Key enzyme in myo-inositol biosynthesis pathway that catalyzes the conversion of glucose 6-phosphate to 1-myo-inositol 1-phosphate in a NAD-dependent manner. Rate-limiting enzyme in the synthesis of all inositol-containing compounds.</text>
</comment>
<evidence type="ECO:0000259" key="16">
    <source>
        <dbReference type="Pfam" id="PF01658"/>
    </source>
</evidence>
<dbReference type="Gene3D" id="3.40.50.720">
    <property type="entry name" value="NAD(P)-binding Rossmann-like Domain"/>
    <property type="match status" value="2"/>
</dbReference>
<evidence type="ECO:0000256" key="12">
    <source>
        <dbReference type="ARBA" id="ARBA00023209"/>
    </source>
</evidence>
<keyword evidence="14" id="KW-1208">Phospholipid metabolism</keyword>
<evidence type="ECO:0000256" key="7">
    <source>
        <dbReference type="ARBA" id="ARBA00022490"/>
    </source>
</evidence>
<dbReference type="InterPro" id="IPR002587">
    <property type="entry name" value="Myo-inos-1-P_Synthase"/>
</dbReference>
<dbReference type="FunFam" id="3.40.50.720:FF:000171">
    <property type="entry name" value="inositol-3-phosphate synthase 1"/>
    <property type="match status" value="1"/>
</dbReference>
<dbReference type="FunFam" id="3.30.360.10:FF:000055">
    <property type="entry name" value="Putative myo-inositol-1-phosphate synthase"/>
    <property type="match status" value="1"/>
</dbReference>
<evidence type="ECO:0000256" key="5">
    <source>
        <dbReference type="ARBA" id="ARBA00010813"/>
    </source>
</evidence>
<dbReference type="GO" id="GO:0006021">
    <property type="term" value="P:inositol biosynthetic process"/>
    <property type="evidence" value="ECO:0007669"/>
    <property type="project" value="UniProtKB-KW"/>
</dbReference>
<evidence type="ECO:0000256" key="9">
    <source>
        <dbReference type="ARBA" id="ARBA00022550"/>
    </source>
</evidence>
<dbReference type="GO" id="GO:0004512">
    <property type="term" value="F:inositol-3-phosphate synthase activity"/>
    <property type="evidence" value="ECO:0007669"/>
    <property type="project" value="UniProtKB-EC"/>
</dbReference>
<accession>A0AAD7X5C4</accession>
<proteinExistence type="inferred from homology"/>
<evidence type="ECO:0000256" key="11">
    <source>
        <dbReference type="ARBA" id="ARBA00023098"/>
    </source>
</evidence>
<protein>
    <recommendedName>
        <fullName evidence="6">inositol-3-phosphate synthase</fullName>
        <ecNumber evidence="6">5.5.1.4</ecNumber>
    </recommendedName>
</protein>
<dbReference type="EMBL" id="JAINUG010000001">
    <property type="protein sequence ID" value="KAJ8419054.1"/>
    <property type="molecule type" value="Genomic_DNA"/>
</dbReference>
<evidence type="ECO:0000256" key="4">
    <source>
        <dbReference type="ARBA" id="ARBA00005117"/>
    </source>
</evidence>